<sequence length="421" mass="44275">MSDFVAGPTDPLSTSEGISSSDAISESDLATTDASATSDPATITSGSATAESSGTFFQTATDSFSSQIDSSLTNSLITATGASRTGAQSSTFRTSFTTISGSVVPLPVATDANGVLVTANDANDSGSGLSTGATIGIAVGVPVGVIALTALATFGAFKIFGKPAFLKKLFGKSGHGKGRGGHENLIDDGFPSYKPAGQGPATQDPYRGWTTDTPQMTQTNPGHIVNNNNNNLSPNKHPKKTQSSVIQHASEALQNHALSSAQQQLSAINPFQTANPGIDPASTVAQQSAAGQSAPGQYGNGQQGPGHSGPTGIEQQFSLDQLSPSQLQQYGLDQIPLDQLQQMGLDNLSLDQLQQLDWDLSQFDPTNSANNNQGPDFDFDRDDIDKLRRYIGKLRNKLERRRRRQQSEQDMYYAPGQSPSF</sequence>
<reference evidence="3" key="1">
    <citation type="journal article" date="2020" name="Front. Microbiol.">
        <title>Phenotypic and Genetic Characterization of the Cheese Ripening Yeast Geotrichum candidum.</title>
        <authorList>
            <person name="Perkins V."/>
            <person name="Vignola S."/>
            <person name="Lessard M.H."/>
            <person name="Plante P.L."/>
            <person name="Corbeil J."/>
            <person name="Dugat-Bony E."/>
            <person name="Frenette M."/>
            <person name="Labrie S."/>
        </authorList>
    </citation>
    <scope>NUCLEOTIDE SEQUENCE</scope>
    <source>
        <strain evidence="3">LMA-70</strain>
    </source>
</reference>
<evidence type="ECO:0000256" key="1">
    <source>
        <dbReference type="SAM" id="MobiDB-lite"/>
    </source>
</evidence>
<feature type="region of interest" description="Disordered" evidence="1">
    <location>
        <begin position="271"/>
        <end position="314"/>
    </location>
</feature>
<dbReference type="AlphaFoldDB" id="A0A9P5KR16"/>
<feature type="region of interest" description="Disordered" evidence="1">
    <location>
        <begin position="398"/>
        <end position="421"/>
    </location>
</feature>
<feature type="transmembrane region" description="Helical" evidence="2">
    <location>
        <begin position="135"/>
        <end position="160"/>
    </location>
</feature>
<feature type="compositionally biased region" description="Low complexity" evidence="1">
    <location>
        <begin position="285"/>
        <end position="297"/>
    </location>
</feature>
<dbReference type="Proteomes" id="UP000750522">
    <property type="component" value="Unassembled WGS sequence"/>
</dbReference>
<accession>A0A9P5KR16</accession>
<keyword evidence="2" id="KW-1133">Transmembrane helix</keyword>
<gene>
    <name evidence="3" type="ORF">DV451_003722</name>
</gene>
<feature type="region of interest" description="Disordered" evidence="1">
    <location>
        <begin position="1"/>
        <end position="49"/>
    </location>
</feature>
<organism evidence="3 4">
    <name type="scientific">Geotrichum candidum</name>
    <name type="common">Oospora lactis</name>
    <name type="synonym">Dipodascus geotrichum</name>
    <dbReference type="NCBI Taxonomy" id="1173061"/>
    <lineage>
        <taxon>Eukaryota</taxon>
        <taxon>Fungi</taxon>
        <taxon>Dikarya</taxon>
        <taxon>Ascomycota</taxon>
        <taxon>Saccharomycotina</taxon>
        <taxon>Dipodascomycetes</taxon>
        <taxon>Dipodascales</taxon>
        <taxon>Dipodascaceae</taxon>
        <taxon>Geotrichum</taxon>
    </lineage>
</organism>
<dbReference type="EMBL" id="QQZK01000087">
    <property type="protein sequence ID" value="KAF5097675.1"/>
    <property type="molecule type" value="Genomic_DNA"/>
</dbReference>
<proteinExistence type="predicted"/>
<name>A0A9P5KR16_GEOCN</name>
<feature type="compositionally biased region" description="Low complexity" evidence="1">
    <location>
        <begin position="26"/>
        <end position="49"/>
    </location>
</feature>
<protein>
    <submittedName>
        <fullName evidence="3">Uncharacterized protein</fullName>
    </submittedName>
</protein>
<feature type="region of interest" description="Disordered" evidence="1">
    <location>
        <begin position="194"/>
        <end position="246"/>
    </location>
</feature>
<keyword evidence="2" id="KW-0472">Membrane</keyword>
<reference evidence="3" key="2">
    <citation type="submission" date="2020-01" db="EMBL/GenBank/DDBJ databases">
        <authorList>
            <person name="Perkins V."/>
            <person name="Lessard M.-H."/>
            <person name="Dugat-Bony E."/>
            <person name="Frenette M."/>
            <person name="Labrie S."/>
        </authorList>
    </citation>
    <scope>NUCLEOTIDE SEQUENCE</scope>
    <source>
        <strain evidence="3">LMA-70</strain>
    </source>
</reference>
<evidence type="ECO:0000256" key="2">
    <source>
        <dbReference type="SAM" id="Phobius"/>
    </source>
</evidence>
<feature type="compositionally biased region" description="Gly residues" evidence="1">
    <location>
        <begin position="298"/>
        <end position="309"/>
    </location>
</feature>
<comment type="caution">
    <text evidence="3">The sequence shown here is derived from an EMBL/GenBank/DDBJ whole genome shotgun (WGS) entry which is preliminary data.</text>
</comment>
<evidence type="ECO:0000313" key="3">
    <source>
        <dbReference type="EMBL" id="KAF5097675.1"/>
    </source>
</evidence>
<evidence type="ECO:0000313" key="4">
    <source>
        <dbReference type="Proteomes" id="UP000750522"/>
    </source>
</evidence>
<feature type="compositionally biased region" description="Polar residues" evidence="1">
    <location>
        <begin position="210"/>
        <end position="221"/>
    </location>
</feature>
<keyword evidence="2" id="KW-0812">Transmembrane</keyword>
<feature type="compositionally biased region" description="Polar residues" evidence="1">
    <location>
        <begin position="11"/>
        <end position="24"/>
    </location>
</feature>